<protein>
    <submittedName>
        <fullName evidence="2">Uncharacterized protein</fullName>
    </submittedName>
</protein>
<dbReference type="InParanoid" id="A0A0G4FTL6"/>
<dbReference type="VEuPathDB" id="CryptoDB:Vbra_5940"/>
<dbReference type="EMBL" id="CDMY01000494">
    <property type="protein sequence ID" value="CEM17704.1"/>
    <property type="molecule type" value="Genomic_DNA"/>
</dbReference>
<organism evidence="2 3">
    <name type="scientific">Vitrella brassicaformis (strain CCMP3155)</name>
    <dbReference type="NCBI Taxonomy" id="1169540"/>
    <lineage>
        <taxon>Eukaryota</taxon>
        <taxon>Sar</taxon>
        <taxon>Alveolata</taxon>
        <taxon>Colpodellida</taxon>
        <taxon>Vitrellaceae</taxon>
        <taxon>Vitrella</taxon>
    </lineage>
</organism>
<accession>A0A0G4FTL6</accession>
<name>A0A0G4FTL6_VITBC</name>
<dbReference type="PhylomeDB" id="A0A0G4FTL6"/>
<proteinExistence type="predicted"/>
<sequence>MESPSKRRRLSCAELESIASVMAGVRGRYEHVLDKINALDRQASEALTLRESQERTLGKDMCPNVAKMVCLDYERFKVLLSKIGPADNVTPSTQDILINIAQQKLSAMTHNLHLDSLAPSLLTLPDALLFDRLGPLLGTESVIGGLSRAHSSFLGPSHDPDMHTTVTFMADRAIDLTDGQLEAWRPRLAKTKGAVLRCHMNMGMVRLLEGMRDSLESLEADSHSAQEHELEGVDGWGAAFPLLETVVVGGRWGWVSYLRAWGLGSLECVELRKLSTEEQTAHDNEFMAYDTWYGRDWLQEHDGVRTLTLSPPFAWDAREAMMLVERTSVDTVKSFSVTADEPDLEGWVNYKVGRTYNDMEVEPLRSLEDIEATINAKQITPSIISSLNAVHKYCVDPEGNEDYSSSTFDFPFAILWPAQPGSPIRNIYDDESPAFASSTLTLAASLATSVTFPTSLAQDNIIQAFYSLLPKLVFTSARTLTLQKARDTNNPLPQPLLFNLGRVFPSVRSIDMGRARQLGEEAVVKAIDDLPSLRILRFARQPSFHGKPFFLPSYLRNCAGAGPLLHIKCAFYTGMNGSEDWSVWEGQPDEGGEDGAGGADSGSKMDMDVSLGEAEGDKGSSNKGKGIERRIRHISVFFATPLFWGAAEAGVGDGELGRGGRWGVRWEADGWRWRVFRYFAAEGGEGGEEGEEDEEWEADKPEMLVWSRLFRTCVKAIATLPKLDYITLTTDDTLPVESLHEDGEAGVAERLSPHGFAAVQTGPCSVELYRKGLPVTAGQRLITDYFSPICVDNSNGME</sequence>
<keyword evidence="3" id="KW-1185">Reference proteome</keyword>
<feature type="region of interest" description="Disordered" evidence="1">
    <location>
        <begin position="585"/>
        <end position="625"/>
    </location>
</feature>
<evidence type="ECO:0000256" key="1">
    <source>
        <dbReference type="SAM" id="MobiDB-lite"/>
    </source>
</evidence>
<dbReference type="AlphaFoldDB" id="A0A0G4FTL6"/>
<feature type="compositionally biased region" description="Basic and acidic residues" evidence="1">
    <location>
        <begin position="615"/>
        <end position="625"/>
    </location>
</feature>
<dbReference type="Proteomes" id="UP000041254">
    <property type="component" value="Unassembled WGS sequence"/>
</dbReference>
<gene>
    <name evidence="2" type="ORF">Vbra_5940</name>
</gene>
<evidence type="ECO:0000313" key="2">
    <source>
        <dbReference type="EMBL" id="CEM17704.1"/>
    </source>
</evidence>
<reference evidence="2 3" key="1">
    <citation type="submission" date="2014-11" db="EMBL/GenBank/DDBJ databases">
        <authorList>
            <person name="Zhu J."/>
            <person name="Qi W."/>
            <person name="Song R."/>
        </authorList>
    </citation>
    <scope>NUCLEOTIDE SEQUENCE [LARGE SCALE GENOMIC DNA]</scope>
</reference>
<evidence type="ECO:0000313" key="3">
    <source>
        <dbReference type="Proteomes" id="UP000041254"/>
    </source>
</evidence>